<accession>A0A511ZN81</accession>
<evidence type="ECO:0000313" key="1">
    <source>
        <dbReference type="EMBL" id="GEN88911.1"/>
    </source>
</evidence>
<dbReference type="AlphaFoldDB" id="A0A511ZN81"/>
<proteinExistence type="predicted"/>
<name>A0A511ZN81_9BACI</name>
<dbReference type="Proteomes" id="UP000321558">
    <property type="component" value="Unassembled WGS sequence"/>
</dbReference>
<dbReference type="PROSITE" id="PS51257">
    <property type="entry name" value="PROKAR_LIPOPROTEIN"/>
    <property type="match status" value="1"/>
</dbReference>
<reference evidence="1 2" key="1">
    <citation type="submission" date="2019-07" db="EMBL/GenBank/DDBJ databases">
        <title>Whole genome shotgun sequence of Oceanobacillus sojae NBRC 105379.</title>
        <authorList>
            <person name="Hosoyama A."/>
            <person name="Uohara A."/>
            <person name="Ohji S."/>
            <person name="Ichikawa N."/>
        </authorList>
    </citation>
    <scope>NUCLEOTIDE SEQUENCE [LARGE SCALE GENOMIC DNA]</scope>
    <source>
        <strain evidence="1 2">NBRC 105379</strain>
    </source>
</reference>
<protein>
    <submittedName>
        <fullName evidence="1">Uncharacterized protein</fullName>
    </submittedName>
</protein>
<keyword evidence="2" id="KW-1185">Reference proteome</keyword>
<gene>
    <name evidence="1" type="ORF">OSO01_36500</name>
</gene>
<evidence type="ECO:0000313" key="2">
    <source>
        <dbReference type="Proteomes" id="UP000321558"/>
    </source>
</evidence>
<dbReference type="EMBL" id="BJYM01000016">
    <property type="protein sequence ID" value="GEN88911.1"/>
    <property type="molecule type" value="Genomic_DNA"/>
</dbReference>
<sequence>MKVKRRALVNAVLSRSSILLPVINSIASCLDCTFLVINISINMKQEEIMSIIIVRKKTNNQNAKGSDEIIGYIS</sequence>
<organism evidence="1 2">
    <name type="scientific">Oceanobacillus sojae</name>
    <dbReference type="NCBI Taxonomy" id="582851"/>
    <lineage>
        <taxon>Bacteria</taxon>
        <taxon>Bacillati</taxon>
        <taxon>Bacillota</taxon>
        <taxon>Bacilli</taxon>
        <taxon>Bacillales</taxon>
        <taxon>Bacillaceae</taxon>
        <taxon>Oceanobacillus</taxon>
    </lineage>
</organism>
<comment type="caution">
    <text evidence="1">The sequence shown here is derived from an EMBL/GenBank/DDBJ whole genome shotgun (WGS) entry which is preliminary data.</text>
</comment>